<feature type="compositionally biased region" description="Polar residues" evidence="1">
    <location>
        <begin position="58"/>
        <end position="68"/>
    </location>
</feature>
<dbReference type="EMBL" id="JAHRIN010043353">
    <property type="protein sequence ID" value="MEQ2206819.1"/>
    <property type="molecule type" value="Genomic_DNA"/>
</dbReference>
<dbReference type="Proteomes" id="UP001434883">
    <property type="component" value="Unassembled WGS sequence"/>
</dbReference>
<protein>
    <submittedName>
        <fullName evidence="2">Uncharacterized protein</fullName>
    </submittedName>
</protein>
<sequence>MNNLHCKICWWKHQAVIQQRQRSWSELGRRMELNTGQSWGEKKPIRGSKRLETGGGSSPSSRTKTLNGITEGFRGGRAYNILTQGGLKQTKIQMIKVYGLFCKAPYTTNIISP</sequence>
<reference evidence="2 3" key="1">
    <citation type="submission" date="2021-06" db="EMBL/GenBank/DDBJ databases">
        <authorList>
            <person name="Palmer J.M."/>
        </authorList>
    </citation>
    <scope>NUCLEOTIDE SEQUENCE [LARGE SCALE GENOMIC DNA]</scope>
    <source>
        <strain evidence="2 3">XC_2019</strain>
        <tissue evidence="2">Muscle</tissue>
    </source>
</reference>
<evidence type="ECO:0000313" key="3">
    <source>
        <dbReference type="Proteomes" id="UP001434883"/>
    </source>
</evidence>
<feature type="region of interest" description="Disordered" evidence="1">
    <location>
        <begin position="35"/>
        <end position="69"/>
    </location>
</feature>
<name>A0ABV0RFJ8_9TELE</name>
<organism evidence="2 3">
    <name type="scientific">Xenoophorus captivus</name>
    <dbReference type="NCBI Taxonomy" id="1517983"/>
    <lineage>
        <taxon>Eukaryota</taxon>
        <taxon>Metazoa</taxon>
        <taxon>Chordata</taxon>
        <taxon>Craniata</taxon>
        <taxon>Vertebrata</taxon>
        <taxon>Euteleostomi</taxon>
        <taxon>Actinopterygii</taxon>
        <taxon>Neopterygii</taxon>
        <taxon>Teleostei</taxon>
        <taxon>Neoteleostei</taxon>
        <taxon>Acanthomorphata</taxon>
        <taxon>Ovalentaria</taxon>
        <taxon>Atherinomorphae</taxon>
        <taxon>Cyprinodontiformes</taxon>
        <taxon>Goodeidae</taxon>
        <taxon>Xenoophorus</taxon>
    </lineage>
</organism>
<accession>A0ABV0RFJ8</accession>
<proteinExistence type="predicted"/>
<keyword evidence="3" id="KW-1185">Reference proteome</keyword>
<evidence type="ECO:0000256" key="1">
    <source>
        <dbReference type="SAM" id="MobiDB-lite"/>
    </source>
</evidence>
<feature type="compositionally biased region" description="Basic and acidic residues" evidence="1">
    <location>
        <begin position="40"/>
        <end position="52"/>
    </location>
</feature>
<evidence type="ECO:0000313" key="2">
    <source>
        <dbReference type="EMBL" id="MEQ2206819.1"/>
    </source>
</evidence>
<gene>
    <name evidence="2" type="ORF">XENOCAPTIV_003331</name>
</gene>
<comment type="caution">
    <text evidence="2">The sequence shown here is derived from an EMBL/GenBank/DDBJ whole genome shotgun (WGS) entry which is preliminary data.</text>
</comment>